<evidence type="ECO:0000313" key="1">
    <source>
        <dbReference type="EMBL" id="KKN56266.1"/>
    </source>
</evidence>
<gene>
    <name evidence="1" type="ORF">LCGC14_0574110</name>
</gene>
<reference evidence="1" key="1">
    <citation type="journal article" date="2015" name="Nature">
        <title>Complex archaea that bridge the gap between prokaryotes and eukaryotes.</title>
        <authorList>
            <person name="Spang A."/>
            <person name="Saw J.H."/>
            <person name="Jorgensen S.L."/>
            <person name="Zaremba-Niedzwiedzka K."/>
            <person name="Martijn J."/>
            <person name="Lind A.E."/>
            <person name="van Eijk R."/>
            <person name="Schleper C."/>
            <person name="Guy L."/>
            <person name="Ettema T.J."/>
        </authorList>
    </citation>
    <scope>NUCLEOTIDE SEQUENCE</scope>
</reference>
<organism evidence="1">
    <name type="scientific">marine sediment metagenome</name>
    <dbReference type="NCBI Taxonomy" id="412755"/>
    <lineage>
        <taxon>unclassified sequences</taxon>
        <taxon>metagenomes</taxon>
        <taxon>ecological metagenomes</taxon>
    </lineage>
</organism>
<comment type="caution">
    <text evidence="1">The sequence shown here is derived from an EMBL/GenBank/DDBJ whole genome shotgun (WGS) entry which is preliminary data.</text>
</comment>
<name>A0A0F9U4T1_9ZZZZ</name>
<protein>
    <submittedName>
        <fullName evidence="1">Uncharacterized protein</fullName>
    </submittedName>
</protein>
<sequence>MEFLPVTVLASTYLRGRVLVKLLGTDGELPARDAEEPGFLGNRDENLLLDNYVWAALVEGLSR</sequence>
<proteinExistence type="predicted"/>
<dbReference type="EMBL" id="LAZR01000851">
    <property type="protein sequence ID" value="KKN56266.1"/>
    <property type="molecule type" value="Genomic_DNA"/>
</dbReference>
<dbReference type="AlphaFoldDB" id="A0A0F9U4T1"/>
<accession>A0A0F9U4T1</accession>